<dbReference type="GeneID" id="88768835"/>
<protein>
    <submittedName>
        <fullName evidence="2">Uncharacterized protein</fullName>
    </submittedName>
</protein>
<feature type="transmembrane region" description="Helical" evidence="1">
    <location>
        <begin position="158"/>
        <end position="175"/>
    </location>
</feature>
<feature type="transmembrane region" description="Helical" evidence="1">
    <location>
        <begin position="57"/>
        <end position="82"/>
    </location>
</feature>
<comment type="caution">
    <text evidence="2">The sequence shown here is derived from an EMBL/GenBank/DDBJ whole genome shotgun (WGS) entry which is preliminary data.</text>
</comment>
<feature type="transmembrane region" description="Helical" evidence="1">
    <location>
        <begin position="12"/>
        <end position="36"/>
    </location>
</feature>
<evidence type="ECO:0000313" key="3">
    <source>
        <dbReference type="Proteomes" id="UP000003477"/>
    </source>
</evidence>
<sequence>MSESKTTNNERIFGGNFIVIAICFVIALFGFGYVLVKLPEITPEQIKIYQNGTCIKGGWRYALIVTHVLTFVLIPLAMRIFYQALNNLKYPLKTVFASQLGLSLIMVAIASEIGWHVTQCWYYQNDFTMLNFMFYFFLLSAFILWADGLSQETNTLTNIVNGVFAVGLLAVSILYPIGYKIQVMTHDLDAANKFKIPIYIVLTIVFSVLTYRGYKLLEDWRIVFFPLFSVGVNLSFVFLLEQKGGNPISAPQVLYNALFHILHDFAGTQAGVAIFTWLVYEKGILKLASASDNASKSVEANI</sequence>
<evidence type="ECO:0000313" key="2">
    <source>
        <dbReference type="EMBL" id="EHJ09695.1"/>
    </source>
</evidence>
<gene>
    <name evidence="2" type="ORF">CWATWH0003_5532</name>
</gene>
<dbReference type="RefSeq" id="WP_007313271.1">
    <property type="nucleotide sequence ID" value="NZ_AESD01000868.1"/>
</dbReference>
<organism evidence="2 3">
    <name type="scientific">Crocosphaera watsonii WH 0003</name>
    <dbReference type="NCBI Taxonomy" id="423471"/>
    <lineage>
        <taxon>Bacteria</taxon>
        <taxon>Bacillati</taxon>
        <taxon>Cyanobacteriota</taxon>
        <taxon>Cyanophyceae</taxon>
        <taxon>Oscillatoriophycideae</taxon>
        <taxon>Chroococcales</taxon>
        <taxon>Aphanothecaceae</taxon>
        <taxon>Crocosphaera</taxon>
    </lineage>
</organism>
<dbReference type="Proteomes" id="UP000003477">
    <property type="component" value="Unassembled WGS sequence"/>
</dbReference>
<keyword evidence="1" id="KW-0472">Membrane</keyword>
<accession>G5JDP1</accession>
<keyword evidence="1" id="KW-0812">Transmembrane</keyword>
<feature type="transmembrane region" description="Helical" evidence="1">
    <location>
        <begin position="127"/>
        <end position="146"/>
    </location>
</feature>
<proteinExistence type="predicted"/>
<feature type="transmembrane region" description="Helical" evidence="1">
    <location>
        <begin position="196"/>
        <end position="214"/>
    </location>
</feature>
<reference evidence="2 3" key="1">
    <citation type="journal article" date="2011" name="Front. Microbiol.">
        <title>Two Strains of Crocosphaera watsonii with Highly Conserved Genomes are Distinguished by Strain-Specific Features.</title>
        <authorList>
            <person name="Bench S.R."/>
            <person name="Ilikchyan I.N."/>
            <person name="Tripp H.J."/>
            <person name="Zehr J.P."/>
        </authorList>
    </citation>
    <scope>NUCLEOTIDE SEQUENCE [LARGE SCALE GENOMIC DNA]</scope>
    <source>
        <strain evidence="2 3">WH 0003</strain>
    </source>
</reference>
<feature type="transmembrane region" description="Helical" evidence="1">
    <location>
        <begin position="220"/>
        <end position="240"/>
    </location>
</feature>
<dbReference type="AlphaFoldDB" id="G5JDP1"/>
<keyword evidence="1" id="KW-1133">Transmembrane helix</keyword>
<feature type="transmembrane region" description="Helical" evidence="1">
    <location>
        <begin position="94"/>
        <end position="115"/>
    </location>
</feature>
<dbReference type="PATRIC" id="fig|423471.3.peg.5169"/>
<name>G5JDP1_CROWT</name>
<evidence type="ECO:0000256" key="1">
    <source>
        <dbReference type="SAM" id="Phobius"/>
    </source>
</evidence>
<dbReference type="EMBL" id="AESD01000868">
    <property type="protein sequence ID" value="EHJ09695.1"/>
    <property type="molecule type" value="Genomic_DNA"/>
</dbReference>